<feature type="compositionally biased region" description="Low complexity" evidence="1">
    <location>
        <begin position="13"/>
        <end position="24"/>
    </location>
</feature>
<dbReference type="AlphaFoldDB" id="A0A3A5HBM3"/>
<sequence length="89" mass="8683">MASGGATTDVEAPESGAASAAEAPSKLTVTALAGVMPLWNGSWTAVSAPESARSTTVAAPDTVMSVQVPPGVEEWRVVAPSAVTSATAG</sequence>
<organism evidence="2 3">
    <name type="scientific">Nocardioides cavernaquae</name>
    <dbReference type="NCBI Taxonomy" id="2321396"/>
    <lineage>
        <taxon>Bacteria</taxon>
        <taxon>Bacillati</taxon>
        <taxon>Actinomycetota</taxon>
        <taxon>Actinomycetes</taxon>
        <taxon>Propionibacteriales</taxon>
        <taxon>Nocardioidaceae</taxon>
        <taxon>Nocardioides</taxon>
    </lineage>
</organism>
<reference evidence="3" key="1">
    <citation type="submission" date="2018-09" db="EMBL/GenBank/DDBJ databases">
        <authorList>
            <person name="Zhu H."/>
        </authorList>
    </citation>
    <scope>NUCLEOTIDE SEQUENCE [LARGE SCALE GENOMIC DNA]</scope>
    <source>
        <strain evidence="3">K1W22B-1</strain>
    </source>
</reference>
<accession>A0A3A5HBM3</accession>
<feature type="region of interest" description="Disordered" evidence="1">
    <location>
        <begin position="1"/>
        <end position="24"/>
    </location>
</feature>
<dbReference type="EMBL" id="QYRP01000002">
    <property type="protein sequence ID" value="RJS45377.1"/>
    <property type="molecule type" value="Genomic_DNA"/>
</dbReference>
<proteinExistence type="predicted"/>
<evidence type="ECO:0000256" key="1">
    <source>
        <dbReference type="SAM" id="MobiDB-lite"/>
    </source>
</evidence>
<comment type="caution">
    <text evidence="2">The sequence shown here is derived from an EMBL/GenBank/DDBJ whole genome shotgun (WGS) entry which is preliminary data.</text>
</comment>
<dbReference type="Proteomes" id="UP000276542">
    <property type="component" value="Unassembled WGS sequence"/>
</dbReference>
<protein>
    <submittedName>
        <fullName evidence="2">Uncharacterized protein</fullName>
    </submittedName>
</protein>
<evidence type="ECO:0000313" key="3">
    <source>
        <dbReference type="Proteomes" id="UP000276542"/>
    </source>
</evidence>
<gene>
    <name evidence="2" type="ORF">D4739_03520</name>
</gene>
<keyword evidence="3" id="KW-1185">Reference proteome</keyword>
<evidence type="ECO:0000313" key="2">
    <source>
        <dbReference type="EMBL" id="RJS45377.1"/>
    </source>
</evidence>
<name>A0A3A5HBM3_9ACTN</name>